<feature type="domain" description="Peptidase S8/S53" evidence="7">
    <location>
        <begin position="188"/>
        <end position="378"/>
    </location>
</feature>
<dbReference type="Pfam" id="PF00082">
    <property type="entry name" value="Peptidase_S8"/>
    <property type="match status" value="1"/>
</dbReference>
<dbReference type="STRING" id="76947.GCA_002080435_00543"/>
<comment type="similarity">
    <text evidence="1 5">Belongs to the peptidase S8 family.</text>
</comment>
<feature type="active site" description="Charge relay system" evidence="5">
    <location>
        <position position="218"/>
    </location>
</feature>
<dbReference type="PROSITE" id="PS00137">
    <property type="entry name" value="SUBTILASE_HIS"/>
    <property type="match status" value="1"/>
</dbReference>
<evidence type="ECO:0000256" key="1">
    <source>
        <dbReference type="ARBA" id="ARBA00011073"/>
    </source>
</evidence>
<dbReference type="EMBL" id="JFZA02000005">
    <property type="protein sequence ID" value="KFG91280.1"/>
    <property type="molecule type" value="Genomic_DNA"/>
</dbReference>
<dbReference type="InterPro" id="IPR050131">
    <property type="entry name" value="Peptidase_S8_subtilisin-like"/>
</dbReference>
<dbReference type="InterPro" id="IPR036852">
    <property type="entry name" value="Peptidase_S8/S53_dom_sf"/>
</dbReference>
<gene>
    <name evidence="8" type="ORF">BV98_001040</name>
</gene>
<dbReference type="InterPro" id="IPR023828">
    <property type="entry name" value="Peptidase_S8_Ser-AS"/>
</dbReference>
<dbReference type="PANTHER" id="PTHR43806:SF11">
    <property type="entry name" value="CEREVISIN-RELATED"/>
    <property type="match status" value="1"/>
</dbReference>
<keyword evidence="9" id="KW-1185">Reference proteome</keyword>
<reference evidence="8" key="1">
    <citation type="submission" date="2014-08" db="EMBL/GenBank/DDBJ databases">
        <title>Draft genome sequences of Sphingobium herbicidovorans.</title>
        <authorList>
            <person name="Gan H.M."/>
            <person name="Gan H.Y."/>
            <person name="Savka M.A."/>
        </authorList>
    </citation>
    <scope>NUCLEOTIDE SEQUENCE [LARGE SCALE GENOMIC DNA]</scope>
    <source>
        <strain evidence="8">NBRC 16415</strain>
    </source>
</reference>
<keyword evidence="6" id="KW-0732">Signal</keyword>
<accession>A0A086PD12</accession>
<evidence type="ECO:0000256" key="4">
    <source>
        <dbReference type="ARBA" id="ARBA00022825"/>
    </source>
</evidence>
<proteinExistence type="inferred from homology"/>
<dbReference type="RefSeq" id="WP_037463171.1">
    <property type="nucleotide sequence ID" value="NZ_BCZD01000017.1"/>
</dbReference>
<dbReference type="OrthoDB" id="5405281at2"/>
<sequence length="413" mass="41771">MKWTPPCIAASLLLSGPGAHAQLLPSPGSTLGQVGGVLPGIVDQAENDLEGSGLSPTRLTQRLAATRAARITQLLRRHGDSVELDDRGQPARRGVILLTGAKLTSIEALRRAGYGVASEAVEGINLSVSRLIVPQGYSLLRAMKQVRSIAPEAEVSADNLYFSSGDRTMAAAATLASTVAVGSRAAGLIDGGVAHHPSLTGGIEQRGFARGAPKASSHGTAVASLISGTGIVRGAAPGAPLLAADVYGDDPAGGGAFAITRALGWMAARSVKVVTVSLVGPDNPLLAGAIRLARDKGVTVVAAVGNDGPAAPPAYPASYPEVVAVTGIDRRGRILPEAGRGRHVDFAAPGADMNAANVDGGKSPVRGTSFAAPLVAGRLLVTGNLSTLRSEAKPGAKGRRGYGRGIICDACRN</sequence>
<dbReference type="InterPro" id="IPR000209">
    <property type="entry name" value="Peptidase_S8/S53_dom"/>
</dbReference>
<dbReference type="InterPro" id="IPR022398">
    <property type="entry name" value="Peptidase_S8_His-AS"/>
</dbReference>
<dbReference type="PROSITE" id="PS00138">
    <property type="entry name" value="SUBTILASE_SER"/>
    <property type="match status" value="1"/>
</dbReference>
<feature type="active site" description="Charge relay system" evidence="5">
    <location>
        <position position="369"/>
    </location>
</feature>
<dbReference type="Gene3D" id="3.40.50.200">
    <property type="entry name" value="Peptidase S8/S53 domain"/>
    <property type="match status" value="1"/>
</dbReference>
<dbReference type="PANTHER" id="PTHR43806">
    <property type="entry name" value="PEPTIDASE S8"/>
    <property type="match status" value="1"/>
</dbReference>
<protein>
    <submittedName>
        <fullName evidence="8">Serine protease</fullName>
    </submittedName>
</protein>
<dbReference type="GO" id="GO:0006508">
    <property type="term" value="P:proteolysis"/>
    <property type="evidence" value="ECO:0007669"/>
    <property type="project" value="UniProtKB-KW"/>
</dbReference>
<dbReference type="AlphaFoldDB" id="A0A086PD12"/>
<keyword evidence="2 5" id="KW-0645">Protease</keyword>
<feature type="signal peptide" evidence="6">
    <location>
        <begin position="1"/>
        <end position="21"/>
    </location>
</feature>
<name>A0A086PD12_SPHHM</name>
<evidence type="ECO:0000313" key="9">
    <source>
        <dbReference type="Proteomes" id="UP000024284"/>
    </source>
</evidence>
<dbReference type="CDD" id="cd05561">
    <property type="entry name" value="Peptidases_S8_4"/>
    <property type="match status" value="1"/>
</dbReference>
<dbReference type="Proteomes" id="UP000024284">
    <property type="component" value="Unassembled WGS sequence"/>
</dbReference>
<comment type="caution">
    <text evidence="8">The sequence shown here is derived from an EMBL/GenBank/DDBJ whole genome shotgun (WGS) entry which is preliminary data.</text>
</comment>
<evidence type="ECO:0000256" key="6">
    <source>
        <dbReference type="SAM" id="SignalP"/>
    </source>
</evidence>
<keyword evidence="4 5" id="KW-0720">Serine protease</keyword>
<evidence type="ECO:0000259" key="7">
    <source>
        <dbReference type="Pfam" id="PF00082"/>
    </source>
</evidence>
<evidence type="ECO:0000313" key="8">
    <source>
        <dbReference type="EMBL" id="KFG91280.1"/>
    </source>
</evidence>
<feature type="active site" description="Charge relay system" evidence="5">
    <location>
        <position position="190"/>
    </location>
</feature>
<dbReference type="PATRIC" id="fig|1219045.3.peg.1057"/>
<dbReference type="GO" id="GO:0004252">
    <property type="term" value="F:serine-type endopeptidase activity"/>
    <property type="evidence" value="ECO:0007669"/>
    <property type="project" value="UniProtKB-UniRule"/>
</dbReference>
<evidence type="ECO:0000256" key="2">
    <source>
        <dbReference type="ARBA" id="ARBA00022670"/>
    </source>
</evidence>
<dbReference type="eggNOG" id="COG1404">
    <property type="taxonomic scope" value="Bacteria"/>
</dbReference>
<keyword evidence="3 5" id="KW-0378">Hydrolase</keyword>
<dbReference type="SUPFAM" id="SSF52743">
    <property type="entry name" value="Subtilisin-like"/>
    <property type="match status" value="1"/>
</dbReference>
<evidence type="ECO:0000256" key="5">
    <source>
        <dbReference type="PROSITE-ProRule" id="PRU01240"/>
    </source>
</evidence>
<evidence type="ECO:0000256" key="3">
    <source>
        <dbReference type="ARBA" id="ARBA00022801"/>
    </source>
</evidence>
<organism evidence="8 9">
    <name type="scientific">Sphingobium herbicidovorans (strain ATCC 700291 / DSM 11019 / CCUG 56400 / KCTC 2939 / LMG 18315 / NBRC 16415 / MH)</name>
    <name type="common">Sphingomonas herbicidovorans</name>
    <dbReference type="NCBI Taxonomy" id="1219045"/>
    <lineage>
        <taxon>Bacteria</taxon>
        <taxon>Pseudomonadati</taxon>
        <taxon>Pseudomonadota</taxon>
        <taxon>Alphaproteobacteria</taxon>
        <taxon>Sphingomonadales</taxon>
        <taxon>Sphingomonadaceae</taxon>
        <taxon>Sphingobium</taxon>
    </lineage>
</organism>
<feature type="chain" id="PRO_5001813168" evidence="6">
    <location>
        <begin position="22"/>
        <end position="413"/>
    </location>
</feature>
<dbReference type="PROSITE" id="PS51892">
    <property type="entry name" value="SUBTILASE"/>
    <property type="match status" value="1"/>
</dbReference>